<organism evidence="3 4">
    <name type="scientific">Nonlabens arenilitoris</name>
    <dbReference type="NCBI Taxonomy" id="1217969"/>
    <lineage>
        <taxon>Bacteria</taxon>
        <taxon>Pseudomonadati</taxon>
        <taxon>Bacteroidota</taxon>
        <taxon>Flavobacteriia</taxon>
        <taxon>Flavobacteriales</taxon>
        <taxon>Flavobacteriaceae</taxon>
        <taxon>Nonlabens</taxon>
    </lineage>
</organism>
<dbReference type="RefSeq" id="WP_105071283.1">
    <property type="nucleotide sequence ID" value="NZ_MTPW01000001.1"/>
</dbReference>
<evidence type="ECO:0000259" key="1">
    <source>
        <dbReference type="Pfam" id="PF00534"/>
    </source>
</evidence>
<dbReference type="Pfam" id="PF13439">
    <property type="entry name" value="Glyco_transf_4"/>
    <property type="match status" value="1"/>
</dbReference>
<dbReference type="OrthoDB" id="502646at2"/>
<dbReference type="AlphaFoldDB" id="A0A2S7UCS3"/>
<comment type="caution">
    <text evidence="3">The sequence shown here is derived from an EMBL/GenBank/DDBJ whole genome shotgun (WGS) entry which is preliminary data.</text>
</comment>
<feature type="domain" description="Glycosyltransferase subfamily 4-like N-terminal" evidence="2">
    <location>
        <begin position="20"/>
        <end position="179"/>
    </location>
</feature>
<evidence type="ECO:0008006" key="5">
    <source>
        <dbReference type="Google" id="ProtNLM"/>
    </source>
</evidence>
<dbReference type="PANTHER" id="PTHR12526">
    <property type="entry name" value="GLYCOSYLTRANSFERASE"/>
    <property type="match status" value="1"/>
</dbReference>
<dbReference type="GO" id="GO:0016757">
    <property type="term" value="F:glycosyltransferase activity"/>
    <property type="evidence" value="ECO:0007669"/>
    <property type="project" value="InterPro"/>
</dbReference>
<dbReference type="Proteomes" id="UP000239747">
    <property type="component" value="Unassembled WGS sequence"/>
</dbReference>
<feature type="domain" description="Glycosyl transferase family 1" evidence="1">
    <location>
        <begin position="186"/>
        <end position="352"/>
    </location>
</feature>
<evidence type="ECO:0000313" key="3">
    <source>
        <dbReference type="EMBL" id="PQJ32194.1"/>
    </source>
</evidence>
<dbReference type="InterPro" id="IPR001296">
    <property type="entry name" value="Glyco_trans_1"/>
</dbReference>
<dbReference type="InterPro" id="IPR028098">
    <property type="entry name" value="Glyco_trans_4-like_N"/>
</dbReference>
<dbReference type="EMBL" id="MTPW01000001">
    <property type="protein sequence ID" value="PQJ32194.1"/>
    <property type="molecule type" value="Genomic_DNA"/>
</dbReference>
<name>A0A2S7UCS3_9FLAO</name>
<protein>
    <recommendedName>
        <fullName evidence="5">Glycosyl transferase family 1</fullName>
    </recommendedName>
</protein>
<keyword evidence="4" id="KW-1185">Reference proteome</keyword>
<dbReference type="SUPFAM" id="SSF53756">
    <property type="entry name" value="UDP-Glycosyltransferase/glycogen phosphorylase"/>
    <property type="match status" value="1"/>
</dbReference>
<dbReference type="Gene3D" id="3.40.50.2000">
    <property type="entry name" value="Glycogen Phosphorylase B"/>
    <property type="match status" value="2"/>
</dbReference>
<dbReference type="Pfam" id="PF00534">
    <property type="entry name" value="Glycos_transf_1"/>
    <property type="match status" value="1"/>
</dbReference>
<proteinExistence type="predicted"/>
<dbReference type="CDD" id="cd03801">
    <property type="entry name" value="GT4_PimA-like"/>
    <property type="match status" value="1"/>
</dbReference>
<evidence type="ECO:0000313" key="4">
    <source>
        <dbReference type="Proteomes" id="UP000239747"/>
    </source>
</evidence>
<evidence type="ECO:0000259" key="2">
    <source>
        <dbReference type="Pfam" id="PF13439"/>
    </source>
</evidence>
<gene>
    <name evidence="3" type="ORF">BST92_09765</name>
</gene>
<sequence>MHIAFLTPEYPHKSVQYSAGIGTSINNLATALVESGYECTLFIYGQKVNQIFVENGIHFHLIKQKQYKIGGFYFYRKYIQEYINNNSHGIDVIEAPDWTGITAFMKLKKPLVIRLHGSDTYFCHLEHRSQKKKNFLFEKWALRKANALTSVSNFTSQKTKALFNLSFDIKVIPNMIALDKFVPTSSKSQVPYIINFGSVIRKKGVIALARAFNSIAQNNSEVQLKYLGTDVKDALTGKMTSELIKLEIDERYHHRVTFISQVSYHKVNSYINDASVVCLPSYAEAFPMTWLEAMALEKPLVTSNIGWANEVMIDGITGSTIQPDDTQALSDELKKMLTHKEFALQCGKNARAHLESNFSKAQIVKQNVTFYKSAINA</sequence>
<reference evidence="3 4" key="1">
    <citation type="submission" date="2017-01" db="EMBL/GenBank/DDBJ databases">
        <title>Trade-off between light-utilization and light-protection in marine flavobacteria.</title>
        <authorList>
            <person name="Kumagai Y."/>
            <person name="Yoshizawa S."/>
            <person name="Kogure K."/>
            <person name="Iwasaki W."/>
        </authorList>
    </citation>
    <scope>NUCLEOTIDE SEQUENCE [LARGE SCALE GENOMIC DNA]</scope>
    <source>
        <strain evidence="3 4">KCTC 32109</strain>
    </source>
</reference>
<accession>A0A2S7UCS3</accession>